<organism evidence="2 3">
    <name type="scientific">Paenibacillus chitinolyticus</name>
    <dbReference type="NCBI Taxonomy" id="79263"/>
    <lineage>
        <taxon>Bacteria</taxon>
        <taxon>Bacillati</taxon>
        <taxon>Bacillota</taxon>
        <taxon>Bacilli</taxon>
        <taxon>Bacillales</taxon>
        <taxon>Paenibacillaceae</taxon>
        <taxon>Paenibacillus</taxon>
    </lineage>
</organism>
<accession>A0A410X459</accession>
<dbReference type="EMBL" id="CP026520">
    <property type="protein sequence ID" value="QAV21381.1"/>
    <property type="molecule type" value="Genomic_DNA"/>
</dbReference>
<keyword evidence="4" id="KW-1185">Reference proteome</keyword>
<protein>
    <submittedName>
        <fullName evidence="2">DUF4127 domain-containing protein</fullName>
    </submittedName>
    <submittedName>
        <fullName evidence="1">DUF4127 family protein</fullName>
    </submittedName>
</protein>
<name>A0A410X459_9BACL</name>
<dbReference type="Pfam" id="PF13552">
    <property type="entry name" value="DUF4127"/>
    <property type="match status" value="1"/>
</dbReference>
<evidence type="ECO:0000313" key="2">
    <source>
        <dbReference type="EMBL" id="QAV21381.1"/>
    </source>
</evidence>
<dbReference type="EMBL" id="JAMDMJ010000030">
    <property type="protein sequence ID" value="MCY9598448.1"/>
    <property type="molecule type" value="Genomic_DNA"/>
</dbReference>
<dbReference type="AlphaFoldDB" id="A0A410X459"/>
<dbReference type="RefSeq" id="WP_042234279.1">
    <property type="nucleotide sequence ID" value="NZ_CP026520.1"/>
</dbReference>
<dbReference type="GeneID" id="95378717"/>
<dbReference type="Proteomes" id="UP000288943">
    <property type="component" value="Chromosome"/>
</dbReference>
<gene>
    <name evidence="1" type="ORF">M5X16_22110</name>
    <name evidence="2" type="ORF">PC41400_28410</name>
</gene>
<reference evidence="1 4" key="2">
    <citation type="submission" date="2022-05" db="EMBL/GenBank/DDBJ databases">
        <title>Genome Sequencing of Bee-Associated Microbes.</title>
        <authorList>
            <person name="Dunlap C."/>
        </authorList>
    </citation>
    <scope>NUCLEOTIDE SEQUENCE [LARGE SCALE GENOMIC DNA]</scope>
    <source>
        <strain evidence="1 4">NRRL B-23120</strain>
    </source>
</reference>
<dbReference type="OrthoDB" id="9789552at2"/>
<dbReference type="InterPro" id="IPR025394">
    <property type="entry name" value="DUF4127"/>
</dbReference>
<evidence type="ECO:0000313" key="1">
    <source>
        <dbReference type="EMBL" id="MCY9598448.1"/>
    </source>
</evidence>
<dbReference type="Proteomes" id="UP001527202">
    <property type="component" value="Unassembled WGS sequence"/>
</dbReference>
<reference evidence="2 3" key="1">
    <citation type="submission" date="2018-01" db="EMBL/GenBank/DDBJ databases">
        <title>The whole genome sequencing and assembly of Paenibacillus chitinolyticus KCCM 41400 strain.</title>
        <authorList>
            <person name="Kim J.-Y."/>
            <person name="Park M.-K."/>
            <person name="Lee Y.-J."/>
            <person name="Yi H."/>
            <person name="Bahn Y.-S."/>
            <person name="Kim J.F."/>
            <person name="Lee D.-W."/>
        </authorList>
    </citation>
    <scope>NUCLEOTIDE SEQUENCE [LARGE SCALE GENOMIC DNA]</scope>
    <source>
        <strain evidence="2 3">KCCM 41400</strain>
    </source>
</reference>
<evidence type="ECO:0000313" key="3">
    <source>
        <dbReference type="Proteomes" id="UP000288943"/>
    </source>
</evidence>
<sequence>MTKIVFVPLDERPCNLEYPQRLAEMTDLELTAPPMSILGRKKTPGDTEALGNWLLREAQGADYALVSLDMLVYGGIVPSRLHYLTREDALKRLEVLRELKRNKPDLRIHAFNLIMRVPAYSSSEEEPDYYADYGRELFLYGWYTDKKEQEALTDEEERIFAGILDKIPQDVLEDFTGRREINAFINRTALELAEEGVIDYLIIPLDDNSQYGFSPLEQRALAILSEELDLTDRVAIYPGADEIGCTLFARIFCESKGYLPKLFVRYSSTRGPFCIPKYEDRSLNESIKAHLTSAGAFMADSSQGADAVLMVNSPAAGESDMAETSQAWSQRHRSYFSEVNLREFAQAMRVYLGEGRTVALADVAVCNGGDTVLLKLLARQGQLKGLSAYAGWNTSGNTLGTVIAHAVIEAYYAGARKSAGGTGAEAEPEGRLRSEAQKRSSRAFYFYRLVEDWGYQALVRKDVKANVLPAFGAGYFELAGKQPEIEAVIAEKLRSFASERLAGLTSGQIRIANVHLPWNRMFEVGFDLDLVDGSSPQP</sequence>
<proteinExistence type="predicted"/>
<evidence type="ECO:0000313" key="4">
    <source>
        <dbReference type="Proteomes" id="UP001527202"/>
    </source>
</evidence>
<dbReference type="KEGG" id="pchi:PC41400_28410"/>